<dbReference type="AlphaFoldDB" id="A0A9P6FY39"/>
<dbReference type="EMBL" id="JAABOA010000527">
    <property type="protein sequence ID" value="KAF9584010.1"/>
    <property type="molecule type" value="Genomic_DNA"/>
</dbReference>
<dbReference type="PANTHER" id="PTHR47438:SF1">
    <property type="entry name" value="PHOSPHATE METABOLISM PROTEIN 8-RELATED"/>
    <property type="match status" value="1"/>
</dbReference>
<sequence>MEAPIITETAAPATYGESSLDRTITPNHEIAANSIDRSITPNHEPRVFFFDVDNCLYPKDSGIPDLMRAKIEKYFEDVGFDSSEGKQPQQRFQPLPLQSKLFLIDTTSTMALRSEGFICIILIDIRDYDEKVDLALPLEDILHENIPLREMIKSLKVEKKWLFTNAGKEHALRVVKILGLEGLFDGMTYCNYIEPNFVCKPEKAAFEKAMREAGVVHGSNCYFVDDSAANVDKAVDLGWTAVHVADDPVISNFGHFQIADIIELKNVLPHLWDDESNSNLAGKSSASSSSTTLATTDSLSPTSAAKSGQFLDANESQTDINIESPTPIRPLSSSSVPSQTS</sequence>
<dbReference type="Gene3D" id="3.40.50.1000">
    <property type="entry name" value="HAD superfamily/HAD-like"/>
    <property type="match status" value="1"/>
</dbReference>
<dbReference type="GO" id="GO:0006206">
    <property type="term" value="P:pyrimidine nucleobase metabolic process"/>
    <property type="evidence" value="ECO:0007669"/>
    <property type="project" value="TreeGrafter"/>
</dbReference>
<dbReference type="InterPro" id="IPR010237">
    <property type="entry name" value="Pyr-5-nucltdase"/>
</dbReference>
<feature type="compositionally biased region" description="Low complexity" evidence="1">
    <location>
        <begin position="332"/>
        <end position="341"/>
    </location>
</feature>
<organism evidence="2 3">
    <name type="scientific">Lunasporangiospora selenospora</name>
    <dbReference type="NCBI Taxonomy" id="979761"/>
    <lineage>
        <taxon>Eukaryota</taxon>
        <taxon>Fungi</taxon>
        <taxon>Fungi incertae sedis</taxon>
        <taxon>Mucoromycota</taxon>
        <taxon>Mortierellomycotina</taxon>
        <taxon>Mortierellomycetes</taxon>
        <taxon>Mortierellales</taxon>
        <taxon>Mortierellaceae</taxon>
        <taxon>Lunasporangiospora</taxon>
    </lineage>
</organism>
<dbReference type="GO" id="GO:0008252">
    <property type="term" value="F:nucleotidase activity"/>
    <property type="evidence" value="ECO:0007669"/>
    <property type="project" value="TreeGrafter"/>
</dbReference>
<dbReference type="InterPro" id="IPR006439">
    <property type="entry name" value="HAD-SF_hydro_IA"/>
</dbReference>
<comment type="caution">
    <text evidence="2">The sequence shown here is derived from an EMBL/GenBank/DDBJ whole genome shotgun (WGS) entry which is preliminary data.</text>
</comment>
<gene>
    <name evidence="2" type="ORF">BGW38_007869</name>
</gene>
<dbReference type="InterPro" id="IPR052791">
    <property type="entry name" value="SSM1_domain"/>
</dbReference>
<evidence type="ECO:0008006" key="4">
    <source>
        <dbReference type="Google" id="ProtNLM"/>
    </source>
</evidence>
<feature type="compositionally biased region" description="Polar residues" evidence="1">
    <location>
        <begin position="314"/>
        <end position="324"/>
    </location>
</feature>
<dbReference type="Pfam" id="PF00702">
    <property type="entry name" value="Hydrolase"/>
    <property type="match status" value="1"/>
</dbReference>
<protein>
    <recommendedName>
        <fullName evidence="4">Hydrolase of the HAD superfamily</fullName>
    </recommendedName>
</protein>
<dbReference type="InterPro" id="IPR023214">
    <property type="entry name" value="HAD_sf"/>
</dbReference>
<name>A0A9P6FY39_9FUNG</name>
<evidence type="ECO:0000313" key="2">
    <source>
        <dbReference type="EMBL" id="KAF9584010.1"/>
    </source>
</evidence>
<dbReference type="Proteomes" id="UP000780801">
    <property type="component" value="Unassembled WGS sequence"/>
</dbReference>
<dbReference type="SFLD" id="SFLDS00003">
    <property type="entry name" value="Haloacid_Dehalogenase"/>
    <property type="match status" value="1"/>
</dbReference>
<dbReference type="SUPFAM" id="SSF56784">
    <property type="entry name" value="HAD-like"/>
    <property type="match status" value="1"/>
</dbReference>
<feature type="compositionally biased region" description="Low complexity" evidence="1">
    <location>
        <begin position="279"/>
        <end position="305"/>
    </location>
</feature>
<reference evidence="2" key="1">
    <citation type="journal article" date="2020" name="Fungal Divers.">
        <title>Resolving the Mortierellaceae phylogeny through synthesis of multi-gene phylogenetics and phylogenomics.</title>
        <authorList>
            <person name="Vandepol N."/>
            <person name="Liber J."/>
            <person name="Desiro A."/>
            <person name="Na H."/>
            <person name="Kennedy M."/>
            <person name="Barry K."/>
            <person name="Grigoriev I.V."/>
            <person name="Miller A.N."/>
            <person name="O'Donnell K."/>
            <person name="Stajich J.E."/>
            <person name="Bonito G."/>
        </authorList>
    </citation>
    <scope>NUCLEOTIDE SEQUENCE</scope>
    <source>
        <strain evidence="2">KOD1015</strain>
    </source>
</reference>
<evidence type="ECO:0000313" key="3">
    <source>
        <dbReference type="Proteomes" id="UP000780801"/>
    </source>
</evidence>
<evidence type="ECO:0000256" key="1">
    <source>
        <dbReference type="SAM" id="MobiDB-lite"/>
    </source>
</evidence>
<dbReference type="PANTHER" id="PTHR47438">
    <property type="entry name" value="PHOSPHATE METABOLISM PROTEIN 8-RELATED"/>
    <property type="match status" value="1"/>
</dbReference>
<dbReference type="NCBIfam" id="TIGR01993">
    <property type="entry name" value="Pyr-5-nucltdase"/>
    <property type="match status" value="1"/>
</dbReference>
<feature type="region of interest" description="Disordered" evidence="1">
    <location>
        <begin position="279"/>
        <end position="341"/>
    </location>
</feature>
<accession>A0A9P6FY39</accession>
<dbReference type="SFLD" id="SFLDG01129">
    <property type="entry name" value="C1.5:_HAD__Beta-PGM__Phosphata"/>
    <property type="match status" value="1"/>
</dbReference>
<dbReference type="OrthoDB" id="1065058at2759"/>
<dbReference type="NCBIfam" id="TIGR01509">
    <property type="entry name" value="HAD-SF-IA-v3"/>
    <property type="match status" value="1"/>
</dbReference>
<dbReference type="InterPro" id="IPR036412">
    <property type="entry name" value="HAD-like_sf"/>
</dbReference>
<dbReference type="GO" id="GO:0009166">
    <property type="term" value="P:nucleotide catabolic process"/>
    <property type="evidence" value="ECO:0007669"/>
    <property type="project" value="TreeGrafter"/>
</dbReference>
<keyword evidence="3" id="KW-1185">Reference proteome</keyword>
<proteinExistence type="predicted"/>